<evidence type="ECO:0000313" key="2">
    <source>
        <dbReference type="Proteomes" id="UP001056120"/>
    </source>
</evidence>
<sequence>MEEVICDPGSDKVPVPGIEKAAVELITTPEVVHTGVPTTYGEGFTVVQRRKKKGGIIIPSKKQKPVVIRTAHVQYKANPISSAQTQNGSGSSARGHSSVALQDVTNRGATKSASGGSKGGNLPSKGFDFSRAVNGKGGNTHRVRGVRATDMDVWEQGEHDFFEDQVKAMGLDYDYFIEDVDSDDDNGTAQFFAAQMKVGMPKVLLPTPPHLSK</sequence>
<comment type="caution">
    <text evidence="1">The sequence shown here is derived from an EMBL/GenBank/DDBJ whole genome shotgun (WGS) entry which is preliminary data.</text>
</comment>
<dbReference type="EMBL" id="CM042036">
    <property type="protein sequence ID" value="KAI3745542.1"/>
    <property type="molecule type" value="Genomic_DNA"/>
</dbReference>
<dbReference type="Proteomes" id="UP001056120">
    <property type="component" value="Linkage Group LG19"/>
</dbReference>
<proteinExistence type="predicted"/>
<organism evidence="1 2">
    <name type="scientific">Smallanthus sonchifolius</name>
    <dbReference type="NCBI Taxonomy" id="185202"/>
    <lineage>
        <taxon>Eukaryota</taxon>
        <taxon>Viridiplantae</taxon>
        <taxon>Streptophyta</taxon>
        <taxon>Embryophyta</taxon>
        <taxon>Tracheophyta</taxon>
        <taxon>Spermatophyta</taxon>
        <taxon>Magnoliopsida</taxon>
        <taxon>eudicotyledons</taxon>
        <taxon>Gunneridae</taxon>
        <taxon>Pentapetalae</taxon>
        <taxon>asterids</taxon>
        <taxon>campanulids</taxon>
        <taxon>Asterales</taxon>
        <taxon>Asteraceae</taxon>
        <taxon>Asteroideae</taxon>
        <taxon>Heliantheae alliance</taxon>
        <taxon>Millerieae</taxon>
        <taxon>Smallanthus</taxon>
    </lineage>
</organism>
<reference evidence="2" key="1">
    <citation type="journal article" date="2022" name="Mol. Ecol. Resour.">
        <title>The genomes of chicory, endive, great burdock and yacon provide insights into Asteraceae palaeo-polyploidization history and plant inulin production.</title>
        <authorList>
            <person name="Fan W."/>
            <person name="Wang S."/>
            <person name="Wang H."/>
            <person name="Wang A."/>
            <person name="Jiang F."/>
            <person name="Liu H."/>
            <person name="Zhao H."/>
            <person name="Xu D."/>
            <person name="Zhang Y."/>
        </authorList>
    </citation>
    <scope>NUCLEOTIDE SEQUENCE [LARGE SCALE GENOMIC DNA]</scope>
    <source>
        <strain evidence="2">cv. Yunnan</strain>
    </source>
</reference>
<reference evidence="1 2" key="2">
    <citation type="journal article" date="2022" name="Mol. Ecol. Resour.">
        <title>The genomes of chicory, endive, great burdock and yacon provide insights into Asteraceae paleo-polyploidization history and plant inulin production.</title>
        <authorList>
            <person name="Fan W."/>
            <person name="Wang S."/>
            <person name="Wang H."/>
            <person name="Wang A."/>
            <person name="Jiang F."/>
            <person name="Liu H."/>
            <person name="Zhao H."/>
            <person name="Xu D."/>
            <person name="Zhang Y."/>
        </authorList>
    </citation>
    <scope>NUCLEOTIDE SEQUENCE [LARGE SCALE GENOMIC DNA]</scope>
    <source>
        <strain evidence="2">cv. Yunnan</strain>
        <tissue evidence="1">Leaves</tissue>
    </source>
</reference>
<gene>
    <name evidence="1" type="ORF">L1987_58656</name>
</gene>
<protein>
    <submittedName>
        <fullName evidence="1">Uncharacterized protein</fullName>
    </submittedName>
</protein>
<keyword evidence="2" id="KW-1185">Reference proteome</keyword>
<evidence type="ECO:0000313" key="1">
    <source>
        <dbReference type="EMBL" id="KAI3745542.1"/>
    </source>
</evidence>
<name>A0ACB9DGX8_9ASTR</name>
<accession>A0ACB9DGX8</accession>